<dbReference type="Pfam" id="PF18142">
    <property type="entry name" value="SLATT_fungal"/>
    <property type="match status" value="1"/>
</dbReference>
<feature type="region of interest" description="Disordered" evidence="1">
    <location>
        <begin position="1"/>
        <end position="52"/>
    </location>
</feature>
<evidence type="ECO:0000259" key="3">
    <source>
        <dbReference type="Pfam" id="PF18142"/>
    </source>
</evidence>
<dbReference type="NCBIfam" id="NF033635">
    <property type="entry name" value="SLATT_fungal"/>
    <property type="match status" value="1"/>
</dbReference>
<dbReference type="PANTHER" id="PTHR38793:SF3">
    <property type="entry name" value="SMODS AND SLOG-ASSOCIATING 2TM EFFECTOR DOMAIN-CONTAINING PROTEIN"/>
    <property type="match status" value="1"/>
</dbReference>
<organism evidence="4 5">
    <name type="scientific">Fonsecaea erecta</name>
    <dbReference type="NCBI Taxonomy" id="1367422"/>
    <lineage>
        <taxon>Eukaryota</taxon>
        <taxon>Fungi</taxon>
        <taxon>Dikarya</taxon>
        <taxon>Ascomycota</taxon>
        <taxon>Pezizomycotina</taxon>
        <taxon>Eurotiomycetes</taxon>
        <taxon>Chaetothyriomycetidae</taxon>
        <taxon>Chaetothyriales</taxon>
        <taxon>Herpotrichiellaceae</taxon>
        <taxon>Fonsecaea</taxon>
    </lineage>
</organism>
<feature type="transmembrane region" description="Helical" evidence="2">
    <location>
        <begin position="90"/>
        <end position="116"/>
    </location>
</feature>
<dbReference type="RefSeq" id="XP_018688183.1">
    <property type="nucleotide sequence ID" value="XM_018842770.1"/>
</dbReference>
<keyword evidence="5" id="KW-1185">Reference proteome</keyword>
<comment type="caution">
    <text evidence="4">The sequence shown here is derived from an EMBL/GenBank/DDBJ whole genome shotgun (WGS) entry which is preliminary data.</text>
</comment>
<feature type="domain" description="SMODS and SLOG-associating 2TM effector" evidence="3">
    <location>
        <begin position="80"/>
        <end position="199"/>
    </location>
</feature>
<name>A0A178Z5S7_9EURO</name>
<dbReference type="OrthoDB" id="4472872at2759"/>
<evidence type="ECO:0000256" key="1">
    <source>
        <dbReference type="SAM" id="MobiDB-lite"/>
    </source>
</evidence>
<evidence type="ECO:0000256" key="2">
    <source>
        <dbReference type="SAM" id="Phobius"/>
    </source>
</evidence>
<keyword evidence="2" id="KW-1133">Transmembrane helix</keyword>
<keyword evidence="2" id="KW-0472">Membrane</keyword>
<dbReference type="GeneID" id="30015432"/>
<reference evidence="4 5" key="1">
    <citation type="submission" date="2016-04" db="EMBL/GenBank/DDBJ databases">
        <title>Draft genome of Fonsecaea erecta CBS 125763.</title>
        <authorList>
            <person name="Weiss V.A."/>
            <person name="Vicente V.A."/>
            <person name="Raittz R.T."/>
            <person name="Moreno L.F."/>
            <person name="De Souza E.M."/>
            <person name="Pedrosa F.O."/>
            <person name="Steffens M.B."/>
            <person name="Faoro H."/>
            <person name="Tadra-Sfeir M.Z."/>
            <person name="Najafzadeh M.J."/>
            <person name="Felipe M.S."/>
            <person name="Teixeira M."/>
            <person name="Sun J."/>
            <person name="Xi L."/>
            <person name="Gomes R."/>
            <person name="De Azevedo C.M."/>
            <person name="Salgado C.G."/>
            <person name="Da Silva M.B."/>
            <person name="Nascimento M.F."/>
            <person name="Queiroz-Telles F."/>
            <person name="Attili D.S."/>
            <person name="Gorbushina A."/>
        </authorList>
    </citation>
    <scope>NUCLEOTIDE SEQUENCE [LARGE SCALE GENOMIC DNA]</scope>
    <source>
        <strain evidence="4 5">CBS 125763</strain>
    </source>
</reference>
<dbReference type="EMBL" id="LVYI01000013">
    <property type="protein sequence ID" value="OAP54816.1"/>
    <property type="molecule type" value="Genomic_DNA"/>
</dbReference>
<dbReference type="Proteomes" id="UP000078343">
    <property type="component" value="Unassembled WGS sequence"/>
</dbReference>
<dbReference type="AlphaFoldDB" id="A0A178Z5S7"/>
<dbReference type="PANTHER" id="PTHR38793">
    <property type="entry name" value="SLATT_FUNGAL DOMAIN-CONTAINING PROTEIN-RELATED"/>
    <property type="match status" value="1"/>
</dbReference>
<gene>
    <name evidence="4" type="ORF">AYL99_11264</name>
</gene>
<feature type="region of interest" description="Disordered" evidence="1">
    <location>
        <begin position="218"/>
        <end position="255"/>
    </location>
</feature>
<proteinExistence type="predicted"/>
<feature type="transmembrane region" description="Helical" evidence="2">
    <location>
        <begin position="122"/>
        <end position="144"/>
    </location>
</feature>
<evidence type="ECO:0000313" key="5">
    <source>
        <dbReference type="Proteomes" id="UP000078343"/>
    </source>
</evidence>
<protein>
    <recommendedName>
        <fullName evidence="3">SMODS and SLOG-associating 2TM effector domain-containing protein</fullName>
    </recommendedName>
</protein>
<accession>A0A178Z5S7</accession>
<dbReference type="InterPro" id="IPR041622">
    <property type="entry name" value="SLATT_fungi"/>
</dbReference>
<keyword evidence="2" id="KW-0812">Transmembrane</keyword>
<feature type="compositionally biased region" description="Polar residues" evidence="1">
    <location>
        <begin position="1"/>
        <end position="26"/>
    </location>
</feature>
<sequence length="255" mass="28128">MSQDSGTPLVSEMKSTAMATNSQIDSSAHPGYGDAGHGGSTPGSSRSSRSLDKRMEFRQRVGIKPETGDLPEQFLFRNRLEKAYKDQTRFYYIVMCVSHGMLWLQIGIGASVTALGTTNSNAARIAITVLGAVNTVIAGFLTFLKSRNQPNRALQFRNGLRGVYEDLWQIDAEMLSGRADIDVDQKVDDLWKKYKEVTAEAEANYPDLWVSLGKLIKPADGDKHPSTQLKDVSPGEDDEERKKPSREVLMPKTGA</sequence>
<evidence type="ECO:0000313" key="4">
    <source>
        <dbReference type="EMBL" id="OAP54816.1"/>
    </source>
</evidence>